<dbReference type="InterPro" id="IPR057369">
    <property type="entry name" value="VG15"/>
</dbReference>
<reference evidence="1 2" key="1">
    <citation type="submission" date="2016-06" db="EMBL/GenBank/DDBJ databases">
        <authorList>
            <person name="Kjaerup R.B."/>
            <person name="Dalgaard T.S."/>
            <person name="Juul-Madsen H.R."/>
        </authorList>
    </citation>
    <scope>NUCLEOTIDE SEQUENCE [LARGE SCALE GENOMIC DNA]</scope>
    <source>
        <strain evidence="1 2">ACS1953</strain>
    </source>
</reference>
<evidence type="ECO:0000313" key="1">
    <source>
        <dbReference type="EMBL" id="OBF29827.1"/>
    </source>
</evidence>
<dbReference type="Proteomes" id="UP000093779">
    <property type="component" value="Unassembled WGS sequence"/>
</dbReference>
<accession>A0A1A1YES9</accession>
<evidence type="ECO:0000313" key="2">
    <source>
        <dbReference type="Proteomes" id="UP000093779"/>
    </source>
</evidence>
<sequence length="267" mass="29049">MMTAPIVDALEVLAAQAAAEMVPLWELPASTIPAALMDALPDVVDKWALAGAAVAADWYDDERERAEIAGRFSAIVDELPDLGAHSLAGWAAEPVRLDVPDLTAARYRVEGGLQKRIVNAANLTITGSATADPAARGWMRTTRPGACDFCLMVAGRGGVFTRATATFACHENCYCRAVPAWGGRELPVKPYRRSLRRGDQARADRWIAENLEGKKQPAESQADIARRLLPGLEQSLKDLRAKGLAEDSPQIEYHVAQIAKLRRQLNR</sequence>
<dbReference type="Pfam" id="PF25310">
    <property type="entry name" value="VG15"/>
    <property type="match status" value="1"/>
</dbReference>
<organism evidence="1 2">
    <name type="scientific">Mycolicibacterium conceptionense</name>
    <dbReference type="NCBI Taxonomy" id="451644"/>
    <lineage>
        <taxon>Bacteria</taxon>
        <taxon>Bacillati</taxon>
        <taxon>Actinomycetota</taxon>
        <taxon>Actinomycetes</taxon>
        <taxon>Mycobacteriales</taxon>
        <taxon>Mycobacteriaceae</taxon>
        <taxon>Mycolicibacterium</taxon>
    </lineage>
</organism>
<gene>
    <name evidence="1" type="ORF">A5726_29980</name>
</gene>
<dbReference type="EMBL" id="LZHX01000004">
    <property type="protein sequence ID" value="OBF29827.1"/>
    <property type="molecule type" value="Genomic_DNA"/>
</dbReference>
<comment type="caution">
    <text evidence="1">The sequence shown here is derived from an EMBL/GenBank/DDBJ whole genome shotgun (WGS) entry which is preliminary data.</text>
</comment>
<proteinExistence type="predicted"/>
<dbReference type="AlphaFoldDB" id="A0A1A1YES9"/>
<name>A0A1A1YES9_9MYCO</name>
<protein>
    <submittedName>
        <fullName evidence="1">Uncharacterized protein</fullName>
    </submittedName>
</protein>